<dbReference type="InterPro" id="IPR052548">
    <property type="entry name" value="Type_VII_TA_antitoxin"/>
</dbReference>
<reference evidence="2" key="1">
    <citation type="journal article" date="2021" name="Front. Microbiol.">
        <title>Comprehensive Comparative Genomics and Phenotyping of Methylobacterium Species.</title>
        <authorList>
            <person name="Alessa O."/>
            <person name="Ogura Y."/>
            <person name="Fujitani Y."/>
            <person name="Takami H."/>
            <person name="Hayashi T."/>
            <person name="Sahin N."/>
            <person name="Tani A."/>
        </authorList>
    </citation>
    <scope>NUCLEOTIDE SEQUENCE</scope>
    <source>
        <strain evidence="2">NBRC 15686</strain>
    </source>
</reference>
<reference evidence="2" key="2">
    <citation type="submission" date="2021-08" db="EMBL/GenBank/DDBJ databases">
        <authorList>
            <person name="Tani A."/>
            <person name="Ola A."/>
            <person name="Ogura Y."/>
            <person name="Katsura K."/>
            <person name="Hayashi T."/>
        </authorList>
    </citation>
    <scope>NUCLEOTIDE SEQUENCE</scope>
    <source>
        <strain evidence="2">NBRC 15686</strain>
    </source>
</reference>
<organism evidence="2 3">
    <name type="scientific">Methylorubrum aminovorans</name>
    <dbReference type="NCBI Taxonomy" id="269069"/>
    <lineage>
        <taxon>Bacteria</taxon>
        <taxon>Pseudomonadati</taxon>
        <taxon>Pseudomonadota</taxon>
        <taxon>Alphaproteobacteria</taxon>
        <taxon>Hyphomicrobiales</taxon>
        <taxon>Methylobacteriaceae</taxon>
        <taxon>Methylorubrum</taxon>
    </lineage>
</organism>
<dbReference type="InterPro" id="IPR043519">
    <property type="entry name" value="NT_sf"/>
</dbReference>
<dbReference type="CDD" id="cd05403">
    <property type="entry name" value="NT_KNTase_like"/>
    <property type="match status" value="1"/>
</dbReference>
<dbReference type="Pfam" id="PF05168">
    <property type="entry name" value="HEPN"/>
    <property type="match status" value="1"/>
</dbReference>
<proteinExistence type="predicted"/>
<dbReference type="RefSeq" id="WP_238229135.1">
    <property type="nucleotide sequence ID" value="NZ_BAAADH010000102.1"/>
</dbReference>
<feature type="domain" description="HEPN" evidence="1">
    <location>
        <begin position="173"/>
        <end position="293"/>
    </location>
</feature>
<evidence type="ECO:0000313" key="2">
    <source>
        <dbReference type="EMBL" id="GJE68367.1"/>
    </source>
</evidence>
<dbReference type="EMBL" id="BPRC01000059">
    <property type="protein sequence ID" value="GJE68367.1"/>
    <property type="molecule type" value="Genomic_DNA"/>
</dbReference>
<dbReference type="Gene3D" id="1.20.120.330">
    <property type="entry name" value="Nucleotidyltransferases domain 2"/>
    <property type="match status" value="1"/>
</dbReference>
<keyword evidence="3" id="KW-1185">Reference proteome</keyword>
<name>A0ABQ4UNG5_9HYPH</name>
<gene>
    <name evidence="2" type="ORF">LNAOJCKE_5605</name>
</gene>
<accession>A0ABQ4UNG5</accession>
<evidence type="ECO:0000259" key="1">
    <source>
        <dbReference type="PROSITE" id="PS50910"/>
    </source>
</evidence>
<dbReference type="SMART" id="SM00748">
    <property type="entry name" value="HEPN"/>
    <property type="match status" value="1"/>
</dbReference>
<dbReference type="SUPFAM" id="SSF81593">
    <property type="entry name" value="Nucleotidyltransferase substrate binding subunit/domain"/>
    <property type="match status" value="1"/>
</dbReference>
<dbReference type="PROSITE" id="PS50910">
    <property type="entry name" value="HEPN"/>
    <property type="match status" value="1"/>
</dbReference>
<dbReference type="InterPro" id="IPR007842">
    <property type="entry name" value="HEPN_dom"/>
</dbReference>
<protein>
    <recommendedName>
        <fullName evidence="1">HEPN domain-containing protein</fullName>
    </recommendedName>
</protein>
<dbReference type="Proteomes" id="UP001055039">
    <property type="component" value="Unassembled WGS sequence"/>
</dbReference>
<sequence>MTLSDRLDNLPERKRRELQFAARILFEEFEAAQKGRLSDKYKGGRILKLILFGSHARGDWVDDHKTGYHSDYDLLVVVETERFTDPHDFWERAEERLLRELTVTRRLRTQVSFIVHSIHDLNDQLAYGRPFFVDIARDGIVLYEVEGFPFASPKPLSVAEVRAEAERHFQHWFPDAASFEAAAGFLIQRGDLRLAAFLLHQTTERLYHCVLLVVTLYSPKLHRLNRLRPLAEGVDARLIAAWPRDTRFARRCFARLDRAYVDARYSPHYEITGEELAWLVERIGVLREIVATICAEKLGGHS</sequence>
<dbReference type="PANTHER" id="PTHR33933">
    <property type="entry name" value="NUCLEOTIDYLTRANSFERASE"/>
    <property type="match status" value="1"/>
</dbReference>
<dbReference type="Gene3D" id="3.30.460.10">
    <property type="entry name" value="Beta Polymerase, domain 2"/>
    <property type="match status" value="1"/>
</dbReference>
<dbReference type="PANTHER" id="PTHR33933:SF1">
    <property type="entry name" value="PROTEIN ADENYLYLTRANSFERASE MNTA-RELATED"/>
    <property type="match status" value="1"/>
</dbReference>
<evidence type="ECO:0000313" key="3">
    <source>
        <dbReference type="Proteomes" id="UP001055039"/>
    </source>
</evidence>
<dbReference type="SUPFAM" id="SSF81301">
    <property type="entry name" value="Nucleotidyltransferase"/>
    <property type="match status" value="1"/>
</dbReference>
<comment type="caution">
    <text evidence="2">The sequence shown here is derived from an EMBL/GenBank/DDBJ whole genome shotgun (WGS) entry which is preliminary data.</text>
</comment>